<dbReference type="AlphaFoldDB" id="A0A5B7X553"/>
<name>A0A5B7X553_9FLAO</name>
<protein>
    <submittedName>
        <fullName evidence="2">Glycosyltransferase family 2 protein</fullName>
    </submittedName>
</protein>
<dbReference type="InterPro" id="IPR029044">
    <property type="entry name" value="Nucleotide-diphossugar_trans"/>
</dbReference>
<dbReference type="Gene3D" id="3.90.550.10">
    <property type="entry name" value="Spore Coat Polysaccharide Biosynthesis Protein SpsA, Chain A"/>
    <property type="match status" value="1"/>
</dbReference>
<proteinExistence type="predicted"/>
<sequence length="276" mass="31468">MKAKLSIVIACFNDPDVVTAVESARAQTYCNKEIIVVDDGSNLPVAGMIEELSGRVDHVILQKNLGQSIARNRGIKKGTGEYILNLDSDDFFEPTFCEKAIELMDKDPEVKIVTCKAERFNKKGSIDIYTPAGGDYINFLTSNSALGSSMFRREDWMRCAGYEETLPVLGFEDWELYLNILKEGGRAAVLNEVLFHYQVRENSTTARIKDMKHDKYQQIVLKHRDLYVQHFDILITELFAKIKKEENEKLKMSRGAEFSLGNKILAPLKYLKRKLQ</sequence>
<keyword evidence="2" id="KW-0808">Transferase</keyword>
<dbReference type="PANTHER" id="PTHR43685:SF2">
    <property type="entry name" value="GLYCOSYLTRANSFERASE 2-LIKE DOMAIN-CONTAINING PROTEIN"/>
    <property type="match status" value="1"/>
</dbReference>
<evidence type="ECO:0000313" key="2">
    <source>
        <dbReference type="EMBL" id="QCY70576.1"/>
    </source>
</evidence>
<dbReference type="KEGG" id="afla:FHG64_14860"/>
<dbReference type="EMBL" id="CP040812">
    <property type="protein sequence ID" value="QCY70576.1"/>
    <property type="molecule type" value="Genomic_DNA"/>
</dbReference>
<accession>A0A5B7X553</accession>
<dbReference type="Proteomes" id="UP000309016">
    <property type="component" value="Chromosome"/>
</dbReference>
<dbReference type="SUPFAM" id="SSF53448">
    <property type="entry name" value="Nucleotide-diphospho-sugar transferases"/>
    <property type="match status" value="1"/>
</dbReference>
<feature type="domain" description="Glycosyltransferase 2-like" evidence="1">
    <location>
        <begin position="6"/>
        <end position="154"/>
    </location>
</feature>
<dbReference type="InterPro" id="IPR050834">
    <property type="entry name" value="Glycosyltransf_2"/>
</dbReference>
<evidence type="ECO:0000313" key="3">
    <source>
        <dbReference type="Proteomes" id="UP000309016"/>
    </source>
</evidence>
<evidence type="ECO:0000259" key="1">
    <source>
        <dbReference type="Pfam" id="PF00535"/>
    </source>
</evidence>
<organism evidence="2 3">
    <name type="scientific">Antarcticibacterium flavum</name>
    <dbReference type="NCBI Taxonomy" id="2058175"/>
    <lineage>
        <taxon>Bacteria</taxon>
        <taxon>Pseudomonadati</taxon>
        <taxon>Bacteroidota</taxon>
        <taxon>Flavobacteriia</taxon>
        <taxon>Flavobacteriales</taxon>
        <taxon>Flavobacteriaceae</taxon>
        <taxon>Antarcticibacterium</taxon>
    </lineage>
</organism>
<dbReference type="OrthoDB" id="597270at2"/>
<dbReference type="GO" id="GO:0016740">
    <property type="term" value="F:transferase activity"/>
    <property type="evidence" value="ECO:0007669"/>
    <property type="project" value="UniProtKB-KW"/>
</dbReference>
<dbReference type="RefSeq" id="WP_139067145.1">
    <property type="nucleotide sequence ID" value="NZ_CP040812.1"/>
</dbReference>
<dbReference type="Pfam" id="PF00535">
    <property type="entry name" value="Glycos_transf_2"/>
    <property type="match status" value="1"/>
</dbReference>
<dbReference type="PANTHER" id="PTHR43685">
    <property type="entry name" value="GLYCOSYLTRANSFERASE"/>
    <property type="match status" value="1"/>
</dbReference>
<reference evidence="2 3" key="1">
    <citation type="submission" date="2019-06" db="EMBL/GenBank/DDBJ databases">
        <title>Complete genome sequence of Antarcticibacterium flavum KCTC 52984T from an Antarctic marine sediment.</title>
        <authorList>
            <person name="Lee Y.M."/>
            <person name="Shin S.C."/>
        </authorList>
    </citation>
    <scope>NUCLEOTIDE SEQUENCE [LARGE SCALE GENOMIC DNA]</scope>
    <source>
        <strain evidence="2 3">KCTC 52984</strain>
    </source>
</reference>
<gene>
    <name evidence="2" type="ORF">FHG64_14860</name>
</gene>
<dbReference type="InterPro" id="IPR001173">
    <property type="entry name" value="Glyco_trans_2-like"/>
</dbReference>
<keyword evidence="3" id="KW-1185">Reference proteome</keyword>
<dbReference type="CDD" id="cd00761">
    <property type="entry name" value="Glyco_tranf_GTA_type"/>
    <property type="match status" value="1"/>
</dbReference>